<proteinExistence type="predicted"/>
<organism evidence="2 3">
    <name type="scientific">Chitinophaga silvisoli</name>
    <dbReference type="NCBI Taxonomy" id="2291814"/>
    <lineage>
        <taxon>Bacteria</taxon>
        <taxon>Pseudomonadati</taxon>
        <taxon>Bacteroidota</taxon>
        <taxon>Chitinophagia</taxon>
        <taxon>Chitinophagales</taxon>
        <taxon>Chitinophagaceae</taxon>
        <taxon>Chitinophaga</taxon>
    </lineage>
</organism>
<protein>
    <submittedName>
        <fullName evidence="2">Uncharacterized protein</fullName>
    </submittedName>
</protein>
<feature type="signal peptide" evidence="1">
    <location>
        <begin position="1"/>
        <end position="21"/>
    </location>
</feature>
<dbReference type="EMBL" id="QTJV01000006">
    <property type="protein sequence ID" value="RFM33932.1"/>
    <property type="molecule type" value="Genomic_DNA"/>
</dbReference>
<evidence type="ECO:0000313" key="3">
    <source>
        <dbReference type="Proteomes" id="UP000261174"/>
    </source>
</evidence>
<comment type="caution">
    <text evidence="2">The sequence shown here is derived from an EMBL/GenBank/DDBJ whole genome shotgun (WGS) entry which is preliminary data.</text>
</comment>
<gene>
    <name evidence="2" type="ORF">DXN04_18455</name>
</gene>
<dbReference type="OrthoDB" id="678442at2"/>
<dbReference type="RefSeq" id="WP_116854850.1">
    <property type="nucleotide sequence ID" value="NZ_QTJV01000006.1"/>
</dbReference>
<accession>A0A3E1P1A3</accession>
<feature type="chain" id="PRO_5017795923" evidence="1">
    <location>
        <begin position="22"/>
        <end position="71"/>
    </location>
</feature>
<keyword evidence="1" id="KW-0732">Signal</keyword>
<dbReference type="AlphaFoldDB" id="A0A3E1P1A3"/>
<evidence type="ECO:0000256" key="1">
    <source>
        <dbReference type="SAM" id="SignalP"/>
    </source>
</evidence>
<reference evidence="2 3" key="1">
    <citation type="submission" date="2018-08" db="EMBL/GenBank/DDBJ databases">
        <title>Chitinophaga sp. K20C18050901, a novel bacterium isolated from forest soil.</title>
        <authorList>
            <person name="Wang C."/>
        </authorList>
    </citation>
    <scope>NUCLEOTIDE SEQUENCE [LARGE SCALE GENOMIC DNA]</scope>
    <source>
        <strain evidence="2 3">K20C18050901</strain>
    </source>
</reference>
<sequence>MKKTLSIAFIAALLAVGTAFASHRAETTWIFYEGSTRTGFASDIKNIYCYGANRQLCAVDANNGANIIYRP</sequence>
<name>A0A3E1P1A3_9BACT</name>
<evidence type="ECO:0000313" key="2">
    <source>
        <dbReference type="EMBL" id="RFM33932.1"/>
    </source>
</evidence>
<keyword evidence="3" id="KW-1185">Reference proteome</keyword>
<dbReference type="Proteomes" id="UP000261174">
    <property type="component" value="Unassembled WGS sequence"/>
</dbReference>